<protein>
    <submittedName>
        <fullName evidence="5">Uncharacterized protein</fullName>
    </submittedName>
</protein>
<evidence type="ECO:0000313" key="5">
    <source>
        <dbReference type="EMBL" id="KAL3766479.1"/>
    </source>
</evidence>
<feature type="compositionally biased region" description="Polar residues" evidence="4">
    <location>
        <begin position="315"/>
        <end position="324"/>
    </location>
</feature>
<feature type="compositionally biased region" description="Pro residues" evidence="4">
    <location>
        <begin position="328"/>
        <end position="349"/>
    </location>
</feature>
<dbReference type="InterPro" id="IPR036770">
    <property type="entry name" value="Ankyrin_rpt-contain_sf"/>
</dbReference>
<dbReference type="SMART" id="SM00248">
    <property type="entry name" value="ANK"/>
    <property type="match status" value="2"/>
</dbReference>
<evidence type="ECO:0000256" key="2">
    <source>
        <dbReference type="ARBA" id="ARBA00023043"/>
    </source>
</evidence>
<dbReference type="Gene3D" id="1.25.40.20">
    <property type="entry name" value="Ankyrin repeat-containing domain"/>
    <property type="match status" value="1"/>
</dbReference>
<keyword evidence="6" id="KW-1185">Reference proteome</keyword>
<dbReference type="PANTHER" id="PTHR24171">
    <property type="entry name" value="ANKYRIN REPEAT DOMAIN-CONTAINING PROTEIN 39-RELATED"/>
    <property type="match status" value="1"/>
</dbReference>
<dbReference type="PROSITE" id="PS50088">
    <property type="entry name" value="ANK_REPEAT"/>
    <property type="match status" value="1"/>
</dbReference>
<feature type="compositionally biased region" description="Polar residues" evidence="4">
    <location>
        <begin position="570"/>
        <end position="600"/>
    </location>
</feature>
<feature type="compositionally biased region" description="Low complexity" evidence="4">
    <location>
        <begin position="529"/>
        <end position="542"/>
    </location>
</feature>
<feature type="region of interest" description="Disordered" evidence="4">
    <location>
        <begin position="647"/>
        <end position="685"/>
    </location>
</feature>
<dbReference type="AlphaFoldDB" id="A0ABD3MRG6"/>
<name>A0ABD3MRG6_9STRA</name>
<evidence type="ECO:0000256" key="4">
    <source>
        <dbReference type="SAM" id="MobiDB-lite"/>
    </source>
</evidence>
<evidence type="ECO:0000256" key="3">
    <source>
        <dbReference type="PROSITE-ProRule" id="PRU00023"/>
    </source>
</evidence>
<feature type="compositionally biased region" description="Low complexity" evidence="4">
    <location>
        <begin position="240"/>
        <end position="249"/>
    </location>
</feature>
<gene>
    <name evidence="5" type="ORF">ACHAWO_004654</name>
</gene>
<feature type="compositionally biased region" description="Basic and acidic residues" evidence="4">
    <location>
        <begin position="381"/>
        <end position="410"/>
    </location>
</feature>
<dbReference type="PROSITE" id="PS50297">
    <property type="entry name" value="ANK_REP_REGION"/>
    <property type="match status" value="1"/>
</dbReference>
<feature type="region of interest" description="Disordered" evidence="4">
    <location>
        <begin position="490"/>
        <end position="630"/>
    </location>
</feature>
<dbReference type="InterPro" id="IPR002110">
    <property type="entry name" value="Ankyrin_rpt"/>
</dbReference>
<dbReference type="EMBL" id="JALLPJ020001385">
    <property type="protein sequence ID" value="KAL3766479.1"/>
    <property type="molecule type" value="Genomic_DNA"/>
</dbReference>
<proteinExistence type="predicted"/>
<keyword evidence="1" id="KW-0677">Repeat</keyword>
<sequence>MFNWATSKLTALSETLAPPPSTPTHRFLSALSQNNENLALQILNDPLEPLDCYASLNNRGMSSIHVAASQGCLHVVREIIGRGVRVDLTDYNGWAALHHASSSSSTNSLQLVKYLVEDCGASILLKTNEGRTAYDVASSQGVRGYLLPRQLQLETKECLDNGGKGLMPGIDLGGCQVNYSNLAPPPVIGGPPVGGSPPPMGGGVAPVQQNNNYDPSAALMQPPPVRLIGVASPRQPMQPPQQMMSPVPMASNTSSTSNYSIEHLASNAPDNLQQTQQQWQPPPVASEPVMSSPPPPVTQQQFQSPPAASEVMASPAQSITHDQVQQPPNQPAPSTQPPQPTQQPIPQPPKSNQSTGSYALRGGNANTASVLNESATGRKIYKPDGFHSSSNDKELQAKYGHVENEFEASRKAAVPPPPMSGGAPISGGVAAPPSGGYNPYSAGSRGGGYIGGSGRARYPAYCAVSDSVSAPPSLSGGGYQYKVPTYANFSQGGFGQVQQPNQLKWSGQQQTQNSYGADQTQNSYGGGYDQQSAQQWQGDQSANAYHQSAAAPMQQQWQREMQQTQPVPAYQQSAAPVQQPWTGDAQQNQFAPAAEQNNLNPPLEVQPFSQEVKQPTATPSPPKQSQPIMAADAAASMFGTPHAITPKKSVEDVAESLPSPPIDGNTQELFGAPPTDPTPAKNEGAVDVFASPPAASQSGVAFEQFTSPSVEAVSSYNSANPVVEAMPNDAGSFFGSPLQNESKANPPTKPDVTVKSSEKLQTSATNAVPTQPANDTPASAPTKSFGGLPPPPVIGGIKPLSTASTFVASSAGSSLPLPPMARLSPSALKEDDMAAEMADISLS</sequence>
<feature type="compositionally biased region" description="Polar residues" evidence="4">
    <location>
        <begin position="759"/>
        <end position="782"/>
    </location>
</feature>
<feature type="compositionally biased region" description="Low complexity" evidence="4">
    <location>
        <begin position="554"/>
        <end position="565"/>
    </location>
</feature>
<feature type="compositionally biased region" description="Pro residues" evidence="4">
    <location>
        <begin position="280"/>
        <end position="297"/>
    </location>
</feature>
<feature type="region of interest" description="Disordered" evidence="4">
    <location>
        <begin position="728"/>
        <end position="796"/>
    </location>
</feature>
<feature type="compositionally biased region" description="Polar residues" evidence="4">
    <location>
        <begin position="364"/>
        <end position="375"/>
    </location>
</feature>
<feature type="compositionally biased region" description="Polar residues" evidence="4">
    <location>
        <begin position="607"/>
        <end position="617"/>
    </location>
</feature>
<feature type="region of interest" description="Disordered" evidence="4">
    <location>
        <begin position="808"/>
        <end position="829"/>
    </location>
</feature>
<dbReference type="SUPFAM" id="SSF48403">
    <property type="entry name" value="Ankyrin repeat"/>
    <property type="match status" value="1"/>
</dbReference>
<evidence type="ECO:0000256" key="1">
    <source>
        <dbReference type="ARBA" id="ARBA00022737"/>
    </source>
</evidence>
<dbReference type="Proteomes" id="UP001530400">
    <property type="component" value="Unassembled WGS sequence"/>
</dbReference>
<accession>A0ABD3MRG6</accession>
<comment type="caution">
    <text evidence="5">The sequence shown here is derived from an EMBL/GenBank/DDBJ whole genome shotgun (WGS) entry which is preliminary data.</text>
</comment>
<keyword evidence="2 3" id="KW-0040">ANK repeat</keyword>
<feature type="repeat" description="ANK" evidence="3">
    <location>
        <begin position="59"/>
        <end position="91"/>
    </location>
</feature>
<feature type="region of interest" description="Disordered" evidence="4">
    <location>
        <begin position="271"/>
        <end position="449"/>
    </location>
</feature>
<evidence type="ECO:0000313" key="6">
    <source>
        <dbReference type="Proteomes" id="UP001530400"/>
    </source>
</evidence>
<dbReference type="Pfam" id="PF12796">
    <property type="entry name" value="Ank_2"/>
    <property type="match status" value="1"/>
</dbReference>
<feature type="region of interest" description="Disordered" evidence="4">
    <location>
        <begin position="229"/>
        <end position="257"/>
    </location>
</feature>
<feature type="compositionally biased region" description="Polar residues" evidence="4">
    <location>
        <begin position="490"/>
        <end position="523"/>
    </location>
</feature>
<organism evidence="5 6">
    <name type="scientific">Cyclotella atomus</name>
    <dbReference type="NCBI Taxonomy" id="382360"/>
    <lineage>
        <taxon>Eukaryota</taxon>
        <taxon>Sar</taxon>
        <taxon>Stramenopiles</taxon>
        <taxon>Ochrophyta</taxon>
        <taxon>Bacillariophyta</taxon>
        <taxon>Coscinodiscophyceae</taxon>
        <taxon>Thalassiosirophycidae</taxon>
        <taxon>Stephanodiscales</taxon>
        <taxon>Stephanodiscaceae</taxon>
        <taxon>Cyclotella</taxon>
    </lineage>
</organism>
<reference evidence="5 6" key="1">
    <citation type="submission" date="2024-10" db="EMBL/GenBank/DDBJ databases">
        <title>Updated reference genomes for cyclostephanoid diatoms.</title>
        <authorList>
            <person name="Roberts W.R."/>
            <person name="Alverson A.J."/>
        </authorList>
    </citation>
    <scope>NUCLEOTIDE SEQUENCE [LARGE SCALE GENOMIC DNA]</scope>
    <source>
        <strain evidence="5 6">AJA010-31</strain>
    </source>
</reference>